<protein>
    <submittedName>
        <fullName evidence="1">Uncharacterized protein</fullName>
    </submittedName>
</protein>
<evidence type="ECO:0000313" key="2">
    <source>
        <dbReference type="Proteomes" id="UP000807159"/>
    </source>
</evidence>
<name>A0A8T2YPX4_POPDE</name>
<proteinExistence type="predicted"/>
<feature type="non-terminal residue" evidence="1">
    <location>
        <position position="78"/>
    </location>
</feature>
<accession>A0A8T2YPX4</accession>
<keyword evidence="2" id="KW-1185">Reference proteome</keyword>
<gene>
    <name evidence="1" type="ORF">H0E87_009564</name>
</gene>
<sequence length="78" mass="8748">VQGAVFDLPEEIAKELLNKQIPPGNTIAKITKLPALQDDGPQEVVEILMMEERYRRGGEVTVMRIVGPRYREAVEMIG</sequence>
<dbReference type="Proteomes" id="UP000807159">
    <property type="component" value="Chromosome 5"/>
</dbReference>
<reference evidence="1" key="1">
    <citation type="journal article" date="2021" name="J. Hered.">
        <title>Genome Assembly of Salicaceae Populus deltoides (Eastern Cottonwood) I-69 Based on Nanopore Sequencing and Hi-C Technologies.</title>
        <authorList>
            <person name="Bai S."/>
            <person name="Wu H."/>
            <person name="Zhang J."/>
            <person name="Pan Z."/>
            <person name="Zhao W."/>
            <person name="Li Z."/>
            <person name="Tong C."/>
        </authorList>
    </citation>
    <scope>NUCLEOTIDE SEQUENCE</scope>
    <source>
        <tissue evidence="1">Leaf</tissue>
    </source>
</reference>
<dbReference type="AlphaFoldDB" id="A0A8T2YPX4"/>
<dbReference type="EMBL" id="JACEGQ020000005">
    <property type="protein sequence ID" value="KAH8507099.1"/>
    <property type="molecule type" value="Genomic_DNA"/>
</dbReference>
<comment type="caution">
    <text evidence="1">The sequence shown here is derived from an EMBL/GenBank/DDBJ whole genome shotgun (WGS) entry which is preliminary data.</text>
</comment>
<organism evidence="1 2">
    <name type="scientific">Populus deltoides</name>
    <name type="common">Eastern poplar</name>
    <name type="synonym">Eastern cottonwood</name>
    <dbReference type="NCBI Taxonomy" id="3696"/>
    <lineage>
        <taxon>Eukaryota</taxon>
        <taxon>Viridiplantae</taxon>
        <taxon>Streptophyta</taxon>
        <taxon>Embryophyta</taxon>
        <taxon>Tracheophyta</taxon>
        <taxon>Spermatophyta</taxon>
        <taxon>Magnoliopsida</taxon>
        <taxon>eudicotyledons</taxon>
        <taxon>Gunneridae</taxon>
        <taxon>Pentapetalae</taxon>
        <taxon>rosids</taxon>
        <taxon>fabids</taxon>
        <taxon>Malpighiales</taxon>
        <taxon>Salicaceae</taxon>
        <taxon>Saliceae</taxon>
        <taxon>Populus</taxon>
    </lineage>
</organism>
<evidence type="ECO:0000313" key="1">
    <source>
        <dbReference type="EMBL" id="KAH8507099.1"/>
    </source>
</evidence>